<organism evidence="1 2">
    <name type="scientific">Paraeggerthella hongkongensis</name>
    <dbReference type="NCBI Taxonomy" id="230658"/>
    <lineage>
        <taxon>Bacteria</taxon>
        <taxon>Bacillati</taxon>
        <taxon>Actinomycetota</taxon>
        <taxon>Coriobacteriia</taxon>
        <taxon>Eggerthellales</taxon>
        <taxon>Eggerthellaceae</taxon>
        <taxon>Paraeggerthella</taxon>
    </lineage>
</organism>
<sequence>MLQGECSSYYDCYGSYARGGLIVEVADTMMDMELPYPEYSVYVSGKVVEPNKREAYVDKELEEGKAKFDAYGQFFGSDIARKVYVNASRPEADNLLVIGDSFATPCVPMLASTYHKTFVLDPRKYKGTLSDFLAENSVKDVVLIVSTPTLTSKGMANFMN</sequence>
<gene>
    <name evidence="1" type="ORF">DMP08_10300</name>
</gene>
<reference evidence="2" key="1">
    <citation type="submission" date="2018-05" db="EMBL/GenBank/DDBJ databases">
        <title>Genome Sequencing of selected type strains of the family Eggerthellaceae.</title>
        <authorList>
            <person name="Danylec N."/>
            <person name="Stoll D.A."/>
            <person name="Doetsch A."/>
            <person name="Huch M."/>
        </authorList>
    </citation>
    <scope>NUCLEOTIDE SEQUENCE [LARGE SCALE GENOMIC DNA]</scope>
    <source>
        <strain evidence="2">DSM 16106</strain>
    </source>
</reference>
<evidence type="ECO:0000313" key="1">
    <source>
        <dbReference type="EMBL" id="RNL40413.1"/>
    </source>
</evidence>
<dbReference type="EMBL" id="QICD01000027">
    <property type="protein sequence ID" value="RNL40413.1"/>
    <property type="molecule type" value="Genomic_DNA"/>
</dbReference>
<proteinExistence type="predicted"/>
<name>A0A3N0AZX2_9ACTN</name>
<comment type="caution">
    <text evidence="1">The sequence shown here is derived from an EMBL/GenBank/DDBJ whole genome shotgun (WGS) entry which is preliminary data.</text>
</comment>
<keyword evidence="2" id="KW-1185">Reference proteome</keyword>
<dbReference type="AlphaFoldDB" id="A0A3N0AZX2"/>
<dbReference type="Proteomes" id="UP000278632">
    <property type="component" value="Unassembled WGS sequence"/>
</dbReference>
<evidence type="ECO:0000313" key="2">
    <source>
        <dbReference type="Proteomes" id="UP000278632"/>
    </source>
</evidence>
<accession>A0A3N0AZX2</accession>
<protein>
    <submittedName>
        <fullName evidence="1">Uncharacterized protein</fullName>
    </submittedName>
</protein>